<dbReference type="EMBL" id="BGPR01040011">
    <property type="protein sequence ID" value="GBO16083.1"/>
    <property type="molecule type" value="Genomic_DNA"/>
</dbReference>
<sequence>MRIKMDSKDRNTESNEIMYEAVDTSETLTNENGASNDEPNVAVEMSACQMNLMGLNHSLITVNHHIQLQRRVKQRQMLNIKRNACIKTIKYIKKKKKHS</sequence>
<keyword evidence="2" id="KW-1185">Reference proteome</keyword>
<evidence type="ECO:0000313" key="1">
    <source>
        <dbReference type="EMBL" id="GBO16083.1"/>
    </source>
</evidence>
<dbReference type="Proteomes" id="UP000499080">
    <property type="component" value="Unassembled WGS sequence"/>
</dbReference>
<dbReference type="AlphaFoldDB" id="A0A4Y2UTH0"/>
<proteinExistence type="predicted"/>
<accession>A0A4Y2UTH0</accession>
<gene>
    <name evidence="1" type="ORF">AVEN_15235_1</name>
</gene>
<protein>
    <submittedName>
        <fullName evidence="1">Uncharacterized protein</fullName>
    </submittedName>
</protein>
<reference evidence="1 2" key="1">
    <citation type="journal article" date="2019" name="Sci. Rep.">
        <title>Orb-weaving spider Araneus ventricosus genome elucidates the spidroin gene catalogue.</title>
        <authorList>
            <person name="Kono N."/>
            <person name="Nakamura H."/>
            <person name="Ohtoshi R."/>
            <person name="Moran D.A.P."/>
            <person name="Shinohara A."/>
            <person name="Yoshida Y."/>
            <person name="Fujiwara M."/>
            <person name="Mori M."/>
            <person name="Tomita M."/>
            <person name="Arakawa K."/>
        </authorList>
    </citation>
    <scope>NUCLEOTIDE SEQUENCE [LARGE SCALE GENOMIC DNA]</scope>
</reference>
<comment type="caution">
    <text evidence="1">The sequence shown here is derived from an EMBL/GenBank/DDBJ whole genome shotgun (WGS) entry which is preliminary data.</text>
</comment>
<evidence type="ECO:0000313" key="2">
    <source>
        <dbReference type="Proteomes" id="UP000499080"/>
    </source>
</evidence>
<name>A0A4Y2UTH0_ARAVE</name>
<organism evidence="1 2">
    <name type="scientific">Araneus ventricosus</name>
    <name type="common">Orbweaver spider</name>
    <name type="synonym">Epeira ventricosa</name>
    <dbReference type="NCBI Taxonomy" id="182803"/>
    <lineage>
        <taxon>Eukaryota</taxon>
        <taxon>Metazoa</taxon>
        <taxon>Ecdysozoa</taxon>
        <taxon>Arthropoda</taxon>
        <taxon>Chelicerata</taxon>
        <taxon>Arachnida</taxon>
        <taxon>Araneae</taxon>
        <taxon>Araneomorphae</taxon>
        <taxon>Entelegynae</taxon>
        <taxon>Araneoidea</taxon>
        <taxon>Araneidae</taxon>
        <taxon>Araneus</taxon>
    </lineage>
</organism>